<gene>
    <name evidence="2" type="ORF">SNE40_017574</name>
</gene>
<name>A0AAN8JBD6_PATCE</name>
<feature type="compositionally biased region" description="Basic and acidic residues" evidence="1">
    <location>
        <begin position="320"/>
        <end position="330"/>
    </location>
</feature>
<comment type="caution">
    <text evidence="2">The sequence shown here is derived from an EMBL/GenBank/DDBJ whole genome shotgun (WGS) entry which is preliminary data.</text>
</comment>
<accession>A0AAN8JBD6</accession>
<proteinExistence type="predicted"/>
<evidence type="ECO:0000313" key="3">
    <source>
        <dbReference type="Proteomes" id="UP001347796"/>
    </source>
</evidence>
<evidence type="ECO:0000313" key="2">
    <source>
        <dbReference type="EMBL" id="KAK6174262.1"/>
    </source>
</evidence>
<evidence type="ECO:0000256" key="1">
    <source>
        <dbReference type="SAM" id="MobiDB-lite"/>
    </source>
</evidence>
<protein>
    <submittedName>
        <fullName evidence="2">Uncharacterized protein</fullName>
    </submittedName>
</protein>
<dbReference type="Proteomes" id="UP001347796">
    <property type="component" value="Unassembled WGS sequence"/>
</dbReference>
<organism evidence="2 3">
    <name type="scientific">Patella caerulea</name>
    <name type="common">Rayed Mediterranean limpet</name>
    <dbReference type="NCBI Taxonomy" id="87958"/>
    <lineage>
        <taxon>Eukaryota</taxon>
        <taxon>Metazoa</taxon>
        <taxon>Spiralia</taxon>
        <taxon>Lophotrochozoa</taxon>
        <taxon>Mollusca</taxon>
        <taxon>Gastropoda</taxon>
        <taxon>Patellogastropoda</taxon>
        <taxon>Patelloidea</taxon>
        <taxon>Patellidae</taxon>
        <taxon>Patella</taxon>
    </lineage>
</organism>
<keyword evidence="3" id="KW-1185">Reference proteome</keyword>
<reference evidence="2 3" key="1">
    <citation type="submission" date="2024-01" db="EMBL/GenBank/DDBJ databases">
        <title>The genome of the rayed Mediterranean limpet Patella caerulea (Linnaeus, 1758).</title>
        <authorList>
            <person name="Anh-Thu Weber A."/>
            <person name="Halstead-Nussloch G."/>
        </authorList>
    </citation>
    <scope>NUCLEOTIDE SEQUENCE [LARGE SCALE GENOMIC DNA]</scope>
    <source>
        <strain evidence="2">AATW-2023a</strain>
        <tissue evidence="2">Whole specimen</tissue>
    </source>
</reference>
<dbReference type="AlphaFoldDB" id="A0AAN8JBD6"/>
<feature type="region of interest" description="Disordered" evidence="1">
    <location>
        <begin position="314"/>
        <end position="339"/>
    </location>
</feature>
<dbReference type="EMBL" id="JAZGQO010000011">
    <property type="protein sequence ID" value="KAK6174262.1"/>
    <property type="molecule type" value="Genomic_DNA"/>
</dbReference>
<sequence length="352" mass="39870">MEDAKILQEEMSEVRPRRIRTRSKGCSTKCCRPIRVKLNNLDFSFYPDIIESFRPRPLFFSIGGDFDAPATFRNKIARSILNYGLCRRSTEQMKNKINDDESRLIGDGATKPIHRDVKTMLIGDGEIKTILRDVTTRMIGHIIYGDVTTKVIRGHSATDCILFIKSSTIGFFLRNLNADFLISGTIPVRTTRDGSIYIDIGDTDKADEIMSRSLTNMTSRRNISETKPDRMALSYTNDVKYSTATPPRTLTEYQQLKAGDSLKEGACHRTTGDSFKDGACPVPVAVTLKEDSSHETNGSTKRHNFLTKLWKKITNHSNKKKESQKDERAVKTSRKSSKMSRFICFCRPKTAE</sequence>